<reference evidence="3" key="1">
    <citation type="journal article" date="2019" name="Int. J. Syst. Evol. Microbiol.">
        <title>The Global Catalogue of Microorganisms (GCM) 10K type strain sequencing project: providing services to taxonomists for standard genome sequencing and annotation.</title>
        <authorList>
            <consortium name="The Broad Institute Genomics Platform"/>
            <consortium name="The Broad Institute Genome Sequencing Center for Infectious Disease"/>
            <person name="Wu L."/>
            <person name="Ma J."/>
        </authorList>
    </citation>
    <scope>NUCLEOTIDE SEQUENCE [LARGE SCALE GENOMIC DNA]</scope>
    <source>
        <strain evidence="3">CCUG 56098</strain>
    </source>
</reference>
<dbReference type="EMBL" id="JBHTKM010000005">
    <property type="protein sequence ID" value="MFD1014643.1"/>
    <property type="molecule type" value="Genomic_DNA"/>
</dbReference>
<gene>
    <name evidence="2" type="ORF">ACFQ13_01810</name>
</gene>
<proteinExistence type="predicted"/>
<feature type="signal peptide" evidence="1">
    <location>
        <begin position="1"/>
        <end position="21"/>
    </location>
</feature>
<comment type="caution">
    <text evidence="2">The sequence shown here is derived from an EMBL/GenBank/DDBJ whole genome shotgun (WGS) entry which is preliminary data.</text>
</comment>
<feature type="chain" id="PRO_5045064136" description="Lipoprotein" evidence="1">
    <location>
        <begin position="22"/>
        <end position="232"/>
    </location>
</feature>
<dbReference type="Proteomes" id="UP001597086">
    <property type="component" value="Unassembled WGS sequence"/>
</dbReference>
<sequence>MKYSILTILFLILGYSCNSNQSNQQNIENQKKELNCISNLKYIERNGRIDSTMIDYIKADWSKEYKIEFKNINDTLFLYGSKLNENVKNYRLYPGPYLTSKTKYNSELVCSEKIIIHQNEIKYSFCYPDIIDFLDKQIKKSENDVYFYRYAKQKDNLLNKIKEKESIFYCDYLLYDLLMNLPYNAYDKYRKLEVSKIILSDYYNGWSGGSEYFLLNKRNDTIAYDGFQRWIQ</sequence>
<evidence type="ECO:0000313" key="2">
    <source>
        <dbReference type="EMBL" id="MFD1014643.1"/>
    </source>
</evidence>
<evidence type="ECO:0000313" key="3">
    <source>
        <dbReference type="Proteomes" id="UP001597086"/>
    </source>
</evidence>
<organism evidence="2 3">
    <name type="scientific">Winogradskyella rapida</name>
    <dbReference type="NCBI Taxonomy" id="549701"/>
    <lineage>
        <taxon>Bacteria</taxon>
        <taxon>Pseudomonadati</taxon>
        <taxon>Bacteroidota</taxon>
        <taxon>Flavobacteriia</taxon>
        <taxon>Flavobacteriales</taxon>
        <taxon>Flavobacteriaceae</taxon>
        <taxon>Winogradskyella</taxon>
    </lineage>
</organism>
<accession>A0ABW3KP71</accession>
<keyword evidence="3" id="KW-1185">Reference proteome</keyword>
<protein>
    <recommendedName>
        <fullName evidence="4">Lipoprotein</fullName>
    </recommendedName>
</protein>
<dbReference type="RefSeq" id="WP_386113414.1">
    <property type="nucleotide sequence ID" value="NZ_JBHTKM010000005.1"/>
</dbReference>
<name>A0ABW3KP71_9FLAO</name>
<evidence type="ECO:0008006" key="4">
    <source>
        <dbReference type="Google" id="ProtNLM"/>
    </source>
</evidence>
<keyword evidence="1" id="KW-0732">Signal</keyword>
<dbReference type="PROSITE" id="PS51257">
    <property type="entry name" value="PROKAR_LIPOPROTEIN"/>
    <property type="match status" value="1"/>
</dbReference>
<evidence type="ECO:0000256" key="1">
    <source>
        <dbReference type="SAM" id="SignalP"/>
    </source>
</evidence>